<dbReference type="InterPro" id="IPR009078">
    <property type="entry name" value="Ferritin-like_SF"/>
</dbReference>
<dbReference type="NCBIfam" id="TIGR02158">
    <property type="entry name" value="PA_CoA_Oxy3"/>
    <property type="match status" value="1"/>
</dbReference>
<organism evidence="2 3">
    <name type="scientific">Cupriavidus oxalaticus</name>
    <dbReference type="NCBI Taxonomy" id="96344"/>
    <lineage>
        <taxon>Bacteria</taxon>
        <taxon>Pseudomonadati</taxon>
        <taxon>Pseudomonadota</taxon>
        <taxon>Betaproteobacteria</taxon>
        <taxon>Burkholderiales</taxon>
        <taxon>Burkholderiaceae</taxon>
        <taxon>Cupriavidus</taxon>
    </lineage>
</organism>
<reference evidence="1 4" key="2">
    <citation type="submission" date="2021-02" db="EMBL/GenBank/DDBJ databases">
        <title>Complete Genome Sequence of Cupriavidus oxalaticus Strain Ox1, a Soil Oxalate-Degrading Species.</title>
        <authorList>
            <person name="Palmieri F."/>
            <person name="Udriet P."/>
            <person name="Deuasquier M."/>
            <person name="Beaudoing E."/>
            <person name="Johnson S.L."/>
            <person name="Davenport K.W."/>
            <person name="Chain P.S."/>
            <person name="Bindschedler S."/>
            <person name="Junier P."/>
        </authorList>
    </citation>
    <scope>NUCLEOTIDE SEQUENCE [LARGE SCALE GENOMIC DNA]</scope>
    <source>
        <strain evidence="1 4">Ox1</strain>
    </source>
</reference>
<accession>A0A976GDJ1</accession>
<dbReference type="Pfam" id="PF05138">
    <property type="entry name" value="PaaA_PaaC"/>
    <property type="match status" value="1"/>
</dbReference>
<dbReference type="GeneID" id="303489702"/>
<dbReference type="GO" id="GO:0005829">
    <property type="term" value="C:cytosol"/>
    <property type="evidence" value="ECO:0007669"/>
    <property type="project" value="TreeGrafter"/>
</dbReference>
<dbReference type="FunFam" id="1.20.1260.10:FF:000012">
    <property type="entry name" value="1,2-phenylacetyl-CoA epoxidase, subunit C"/>
    <property type="match status" value="1"/>
</dbReference>
<dbReference type="GO" id="GO:0010124">
    <property type="term" value="P:phenylacetate catabolic process"/>
    <property type="evidence" value="ECO:0007669"/>
    <property type="project" value="InterPro"/>
</dbReference>
<dbReference type="InterPro" id="IPR052703">
    <property type="entry name" value="Aromatic_CoA_ox/epox"/>
</dbReference>
<evidence type="ECO:0000313" key="2">
    <source>
        <dbReference type="EMBL" id="SPC23275.1"/>
    </source>
</evidence>
<dbReference type="InterPro" id="IPR012347">
    <property type="entry name" value="Ferritin-like"/>
</dbReference>
<dbReference type="RefSeq" id="WP_063239755.1">
    <property type="nucleotide sequence ID" value="NZ_CP069809.1"/>
</dbReference>
<geneLocation type="plasmid" evidence="3">
    <name>co2235_mp</name>
</geneLocation>
<dbReference type="AlphaFoldDB" id="A0A976GDJ1"/>
<dbReference type="PANTHER" id="PTHR30458">
    <property type="entry name" value="PHENYLACETIC ACID DEGRADATION PROTEIN PAA"/>
    <property type="match status" value="1"/>
</dbReference>
<evidence type="ECO:0000313" key="4">
    <source>
        <dbReference type="Proteomes" id="UP000623307"/>
    </source>
</evidence>
<dbReference type="Gene3D" id="1.20.1260.10">
    <property type="match status" value="1"/>
</dbReference>
<dbReference type="InterPro" id="IPR007814">
    <property type="entry name" value="PaaA_PaaC"/>
</dbReference>
<dbReference type="EMBL" id="CP069811">
    <property type="protein sequence ID" value="QRQ90821.1"/>
    <property type="molecule type" value="Genomic_DNA"/>
</dbReference>
<dbReference type="SUPFAM" id="SSF47240">
    <property type="entry name" value="Ferritin-like"/>
    <property type="match status" value="1"/>
</dbReference>
<protein>
    <submittedName>
        <fullName evidence="2">Multicomponent oxygenase/reductase subunit for phenylacetic acid degradation</fullName>
    </submittedName>
    <submittedName>
        <fullName evidence="1">Phenylacetate-CoA oxygenase subunit PaaC</fullName>
    </submittedName>
</protein>
<dbReference type="PANTHER" id="PTHR30458:SF0">
    <property type="entry name" value="1,2-PHENYLACETYL-COA EPOXIDASE, SUBUNIT C"/>
    <property type="match status" value="1"/>
</dbReference>
<dbReference type="InterPro" id="IPR011882">
    <property type="entry name" value="PaaC"/>
</dbReference>
<dbReference type="Proteomes" id="UP000256862">
    <property type="component" value="Plasmid CO2235_mp"/>
</dbReference>
<reference evidence="2 3" key="1">
    <citation type="submission" date="2018-01" db="EMBL/GenBank/DDBJ databases">
        <authorList>
            <person name="Clerissi C."/>
        </authorList>
    </citation>
    <scope>NUCLEOTIDE SEQUENCE [LARGE SCALE GENOMIC DNA]</scope>
    <source>
        <strain evidence="2">Cupriavidus oxalaticus LMG 2235</strain>
        <plasmid evidence="3">co2235_mp</plasmid>
    </source>
</reference>
<dbReference type="OrthoDB" id="9789947at2"/>
<keyword evidence="4" id="KW-1185">Reference proteome</keyword>
<name>A0A976GDJ1_9BURK</name>
<dbReference type="PIRSF" id="PIRSF037834">
    <property type="entry name" value="PA_CoA_Oase3"/>
    <property type="match status" value="1"/>
</dbReference>
<gene>
    <name evidence="2" type="primary">paaC</name>
    <name evidence="2" type="ORF">CO2235_MP70053</name>
    <name evidence="1" type="ORF">JTE92_09220</name>
</gene>
<sequence>MTNHKLEYLLRLGDSTLVLGQRLSEWCGRGPALEEDIALTNVALDLVGQTRLWLGYAAEVEGAGRSADQLAFLRDAHQFRNLLLVEQPNGSYADTLARQFLFDTWHYFQLEALQRSTDARIAEIAAKSLKEVTYHVRRSADLVVRLGDGNEESHRRMQDAFDDLWMFTGELFEADAAEAALANEGVIPDPATLAEPWQRHVGEVLEEATLRVPASQWAQSGGRHGRHTEHLGYLLAEMQFLQRAYPGAQW</sequence>
<proteinExistence type="predicted"/>
<dbReference type="EMBL" id="OGUS01000142">
    <property type="protein sequence ID" value="SPC23275.1"/>
    <property type="molecule type" value="Genomic_DNA"/>
</dbReference>
<evidence type="ECO:0000313" key="3">
    <source>
        <dbReference type="Proteomes" id="UP000256862"/>
    </source>
</evidence>
<evidence type="ECO:0000313" key="1">
    <source>
        <dbReference type="EMBL" id="QRQ90821.1"/>
    </source>
</evidence>
<dbReference type="Proteomes" id="UP000623307">
    <property type="component" value="Chromosome 1"/>
</dbReference>